<accession>A0A2R3ZX60</accession>
<evidence type="ECO:0000313" key="2">
    <source>
        <dbReference type="EMBL" id="AVR55304.1"/>
    </source>
</evidence>
<proteinExistence type="predicted"/>
<name>A0A2R3ZX60_9CAUD</name>
<evidence type="ECO:0000313" key="3">
    <source>
        <dbReference type="Proteomes" id="UP000244328"/>
    </source>
</evidence>
<reference evidence="2 3" key="1">
    <citation type="submission" date="2018-02" db="EMBL/GenBank/DDBJ databases">
        <title>Isolation, characterization and genome analysis of lytic bacteriophages against Enterobacter cloacae.</title>
        <authorList>
            <person name="Ramesh N."/>
            <person name="Prasanth M."/>
            <person name="Tamhankar A.J."/>
            <person name="Lundborg C.S."/>
        </authorList>
    </citation>
    <scope>NUCLEOTIDE SEQUENCE [LARGE SCALE GENOMIC DNA]</scope>
</reference>
<organism evidence="2 3">
    <name type="scientific">Enterobacter phage myPSH1140</name>
    <dbReference type="NCBI Taxonomy" id="2108137"/>
    <lineage>
        <taxon>Viruses</taxon>
        <taxon>Duplodnaviria</taxon>
        <taxon>Heunggongvirae</taxon>
        <taxon>Uroviricota</taxon>
        <taxon>Caudoviricetes</taxon>
        <taxon>Pantevenvirales</taxon>
        <taxon>Straboviridae</taxon>
        <taxon>Tevenvirinae</taxon>
        <taxon>Karamvirus</taxon>
        <taxon>Karamvirus mypsh1140</taxon>
    </lineage>
</organism>
<gene>
    <name evidence="2" type="ORF">PSH1140_099</name>
</gene>
<dbReference type="Proteomes" id="UP000244328">
    <property type="component" value="Segment"/>
</dbReference>
<keyword evidence="1" id="KW-0175">Coiled coil</keyword>
<dbReference type="EMBL" id="MG999954">
    <property type="protein sequence ID" value="AVR55304.1"/>
    <property type="molecule type" value="Genomic_DNA"/>
</dbReference>
<keyword evidence="3" id="KW-1185">Reference proteome</keyword>
<feature type="coiled-coil region" evidence="1">
    <location>
        <begin position="20"/>
        <end position="73"/>
    </location>
</feature>
<protein>
    <submittedName>
        <fullName evidence="2">Uncharacterized protein</fullName>
    </submittedName>
</protein>
<sequence length="88" mass="10260">MPFSIPTRRKVLMSIRNKVSESFSEAINAMEEKMEQLVDESMGLHDPKTSDAFNAVQDKISKLRQRIADTKKLRNNVLLQVFYDDHNY</sequence>
<evidence type="ECO:0000256" key="1">
    <source>
        <dbReference type="SAM" id="Coils"/>
    </source>
</evidence>